<dbReference type="EMBL" id="FNCY01000033">
    <property type="protein sequence ID" value="SDI82422.1"/>
    <property type="molecule type" value="Genomic_DNA"/>
</dbReference>
<accession>A0A1G8NQI3</accession>
<evidence type="ECO:0000313" key="3">
    <source>
        <dbReference type="Proteomes" id="UP000198607"/>
    </source>
</evidence>
<dbReference type="OrthoDB" id="19542at2"/>
<keyword evidence="3" id="KW-1185">Reference proteome</keyword>
<evidence type="ECO:0000313" key="1">
    <source>
        <dbReference type="EMBL" id="SDH67495.1"/>
    </source>
</evidence>
<dbReference type="AlphaFoldDB" id="A0A1G8NQI3"/>
<gene>
    <name evidence="1" type="ORF">SAMN05660652_02097</name>
    <name evidence="2" type="ORF">SAMN05660652_04093</name>
</gene>
<sequence length="737" mass="81102">MSRDCRGRLEAPRLGALRIGGRYAAVLCLFASFGATAQVEPMPLFETYSDMGGIGLLQMPTARFAPEGDFAFSYTRTSPYIRKALTMQPLPGVEGVLRYTTILDRLYGPESFSGNQTYKDKGFDFKIELLKESEYLPQVAFGIRDVGGTGLFAGEYLVASRRYYDLDVSLGLGWGYLGSRGQLKNPLTMLSSGFKTRQTTVGQGGLLSTAEYFRGERASLIGGVAYQTPIQGLVAKLELDGNNYRNDATGQPIVASSPINVGLTYSYGRWLDVSFGVERGNTVMFGLALHSNLHAVSGMPKVDPSPQPVKPRDLSELVAHNRAGGNPTLTPAGQSAQETSTKLVAALSASGYRVGATEISEKRAVVEASQETFRNNARAVGRAVRIMANNVPASVEELTYVTRESGLETARATLLRQDLEKAVRHEGSPEEIAMHLSYAGPGSDREAKPMDVPGAYPNSNWFWAPAMKHQIGGPDGEYFYQLYVRGSNELQLTRHLSVTSGVALNLADNLDALKLPSDSVLPHVRSDIVKYLKQGKTSLSQFHADYLTNLRPDWYGRASVGYFEEMFGGVGGEVLYRPFDKPWAIGADINRVKQRGYDQRFDFRDYQVDTGHVDLYYRLPFYNMTAQLSVGKYLAGDRGATFALARQFDSGVVIGAFVTKTNVPAEQFGEGSFDKGIFISIPMDLISLYSSRNRMTMGWRPLTRDGGQRLAVAKRLYPIVADSNPDRFMSDWTRALE</sequence>
<dbReference type="RefSeq" id="WP_091937334.1">
    <property type="nucleotide sequence ID" value="NZ_FNCY01000007.1"/>
</dbReference>
<name>A0A1G8NQI3_9RHOO</name>
<dbReference type="InterPro" id="IPR010344">
    <property type="entry name" value="YbjH"/>
</dbReference>
<proteinExistence type="predicted"/>
<reference evidence="2 3" key="1">
    <citation type="submission" date="2016-10" db="EMBL/GenBank/DDBJ databases">
        <authorList>
            <person name="de Groot N.N."/>
        </authorList>
    </citation>
    <scope>NUCLEOTIDE SEQUENCE [LARGE SCALE GENOMIC DNA]</scope>
    <source>
        <strain evidence="2 3">DSM 5885</strain>
    </source>
</reference>
<dbReference type="Proteomes" id="UP000198607">
    <property type="component" value="Unassembled WGS sequence"/>
</dbReference>
<evidence type="ECO:0000313" key="2">
    <source>
        <dbReference type="EMBL" id="SDI82422.1"/>
    </source>
</evidence>
<dbReference type="Pfam" id="PF06082">
    <property type="entry name" value="YjbH"/>
    <property type="match status" value="1"/>
</dbReference>
<organism evidence="2 3">
    <name type="scientific">Propionivibrio dicarboxylicus</name>
    <dbReference type="NCBI Taxonomy" id="83767"/>
    <lineage>
        <taxon>Bacteria</taxon>
        <taxon>Pseudomonadati</taxon>
        <taxon>Pseudomonadota</taxon>
        <taxon>Betaproteobacteria</taxon>
        <taxon>Rhodocyclales</taxon>
        <taxon>Rhodocyclaceae</taxon>
        <taxon>Propionivibrio</taxon>
    </lineage>
</organism>
<protein>
    <submittedName>
        <fullName evidence="2">Exopolysaccharide biosynthesis protein YbjH</fullName>
    </submittedName>
</protein>
<dbReference type="STRING" id="83767.SAMN05660652_02097"/>
<dbReference type="EMBL" id="FNCY01000007">
    <property type="protein sequence ID" value="SDH67495.1"/>
    <property type="molecule type" value="Genomic_DNA"/>
</dbReference>